<dbReference type="KEGG" id="pfer:IRI77_31570"/>
<keyword evidence="3" id="KW-1185">Reference proteome</keyword>
<dbReference type="Pfam" id="PF08241">
    <property type="entry name" value="Methyltransf_11"/>
    <property type="match status" value="1"/>
</dbReference>
<keyword evidence="2" id="KW-0808">Transferase</keyword>
<keyword evidence="2" id="KW-0489">Methyltransferase</keyword>
<sequence>MKLPDPYLHNPDEQRIDAPLGRWNLYIGGARRHVPGYVNLDILATPGVDVLADAHELPFPDDVFQRVECDAVLEHVYMPQRVMREIERVLAPGGFAHVVTPFCHPFHEYPKDYRRFTPDGLASMAGGLKVVKTGWRTGPAATWILFTMEFAKMLLPWRWWRILAHGVLGLLLWPLRYLDPWLMNSPHAARLGNHCYVWLQKPKTGR</sequence>
<dbReference type="RefSeq" id="WP_194448931.1">
    <property type="nucleotide sequence ID" value="NZ_CP063849.1"/>
</dbReference>
<evidence type="ECO:0000313" key="3">
    <source>
        <dbReference type="Proteomes" id="UP000593892"/>
    </source>
</evidence>
<proteinExistence type="predicted"/>
<evidence type="ECO:0000313" key="2">
    <source>
        <dbReference type="EMBL" id="QOY87262.1"/>
    </source>
</evidence>
<dbReference type="GO" id="GO:0032259">
    <property type="term" value="P:methylation"/>
    <property type="evidence" value="ECO:0007669"/>
    <property type="project" value="UniProtKB-KW"/>
</dbReference>
<dbReference type="InterPro" id="IPR029063">
    <property type="entry name" value="SAM-dependent_MTases_sf"/>
</dbReference>
<gene>
    <name evidence="2" type="ORF">IRI77_31570</name>
</gene>
<accession>A0A7S7SIQ3</accession>
<dbReference type="AlphaFoldDB" id="A0A7S7SIQ3"/>
<protein>
    <submittedName>
        <fullName evidence="2">Class I SAM-dependent methyltransferase</fullName>
    </submittedName>
</protein>
<dbReference type="EMBL" id="CP063849">
    <property type="protein sequence ID" value="QOY87262.1"/>
    <property type="molecule type" value="Genomic_DNA"/>
</dbReference>
<reference evidence="2 3" key="1">
    <citation type="submission" date="2020-10" db="EMBL/GenBank/DDBJ databases">
        <title>Complete genome sequence of Paludibaculum fermentans P105T, a facultatively anaerobic acidobacterium capable of dissimilatory Fe(III) reduction.</title>
        <authorList>
            <person name="Dedysh S.N."/>
            <person name="Beletsky A.V."/>
            <person name="Kulichevskaya I.S."/>
            <person name="Mardanov A.V."/>
            <person name="Ravin N.V."/>
        </authorList>
    </citation>
    <scope>NUCLEOTIDE SEQUENCE [LARGE SCALE GENOMIC DNA]</scope>
    <source>
        <strain evidence="2 3">P105</strain>
    </source>
</reference>
<dbReference type="SUPFAM" id="SSF53335">
    <property type="entry name" value="S-adenosyl-L-methionine-dependent methyltransferases"/>
    <property type="match status" value="1"/>
</dbReference>
<dbReference type="Gene3D" id="3.40.50.150">
    <property type="entry name" value="Vaccinia Virus protein VP39"/>
    <property type="match status" value="1"/>
</dbReference>
<evidence type="ECO:0000259" key="1">
    <source>
        <dbReference type="Pfam" id="PF08241"/>
    </source>
</evidence>
<organism evidence="2 3">
    <name type="scientific">Paludibaculum fermentans</name>
    <dbReference type="NCBI Taxonomy" id="1473598"/>
    <lineage>
        <taxon>Bacteria</taxon>
        <taxon>Pseudomonadati</taxon>
        <taxon>Acidobacteriota</taxon>
        <taxon>Terriglobia</taxon>
        <taxon>Bryobacterales</taxon>
        <taxon>Bryobacteraceae</taxon>
        <taxon>Paludibaculum</taxon>
    </lineage>
</organism>
<dbReference type="InterPro" id="IPR013216">
    <property type="entry name" value="Methyltransf_11"/>
</dbReference>
<feature type="domain" description="Methyltransferase type 11" evidence="1">
    <location>
        <begin position="50"/>
        <end position="96"/>
    </location>
</feature>
<name>A0A7S7SIQ3_PALFE</name>
<dbReference type="GO" id="GO:0008757">
    <property type="term" value="F:S-adenosylmethionine-dependent methyltransferase activity"/>
    <property type="evidence" value="ECO:0007669"/>
    <property type="project" value="InterPro"/>
</dbReference>
<dbReference type="Proteomes" id="UP000593892">
    <property type="component" value="Chromosome"/>
</dbReference>